<evidence type="ECO:0000256" key="2">
    <source>
        <dbReference type="SAM" id="SignalP"/>
    </source>
</evidence>
<feature type="region of interest" description="Disordered" evidence="1">
    <location>
        <begin position="57"/>
        <end position="93"/>
    </location>
</feature>
<feature type="chain" id="PRO_5011485743" description="Copper(I)-binding protein" evidence="2">
    <location>
        <begin position="20"/>
        <end position="218"/>
    </location>
</feature>
<dbReference type="AlphaFoldDB" id="A0A1H7N207"/>
<feature type="region of interest" description="Disordered" evidence="1">
    <location>
        <begin position="179"/>
        <end position="218"/>
    </location>
</feature>
<reference evidence="3 4" key="1">
    <citation type="submission" date="2016-10" db="EMBL/GenBank/DDBJ databases">
        <authorList>
            <person name="de Groot N.N."/>
        </authorList>
    </citation>
    <scope>NUCLEOTIDE SEQUENCE [LARGE SCALE GENOMIC DNA]</scope>
    <source>
        <strain evidence="3 4">DSM 43357</strain>
    </source>
</reference>
<evidence type="ECO:0000313" key="4">
    <source>
        <dbReference type="Proteomes" id="UP000198953"/>
    </source>
</evidence>
<feature type="compositionally biased region" description="Low complexity" evidence="1">
    <location>
        <begin position="74"/>
        <end position="86"/>
    </location>
</feature>
<proteinExistence type="predicted"/>
<organism evidence="3 4">
    <name type="scientific">Nonomuraea pusilla</name>
    <dbReference type="NCBI Taxonomy" id="46177"/>
    <lineage>
        <taxon>Bacteria</taxon>
        <taxon>Bacillati</taxon>
        <taxon>Actinomycetota</taxon>
        <taxon>Actinomycetes</taxon>
        <taxon>Streptosporangiales</taxon>
        <taxon>Streptosporangiaceae</taxon>
        <taxon>Nonomuraea</taxon>
    </lineage>
</organism>
<feature type="compositionally biased region" description="Pro residues" evidence="1">
    <location>
        <begin position="63"/>
        <end position="73"/>
    </location>
</feature>
<protein>
    <recommendedName>
        <fullName evidence="5">Copper(I)-binding protein</fullName>
    </recommendedName>
</protein>
<keyword evidence="4" id="KW-1185">Reference proteome</keyword>
<accession>A0A1H7N207</accession>
<feature type="compositionally biased region" description="Low complexity" evidence="1">
    <location>
        <begin position="193"/>
        <end position="203"/>
    </location>
</feature>
<evidence type="ECO:0008006" key="5">
    <source>
        <dbReference type="Google" id="ProtNLM"/>
    </source>
</evidence>
<dbReference type="OrthoDB" id="3536780at2"/>
<evidence type="ECO:0000313" key="3">
    <source>
        <dbReference type="EMBL" id="SEL17349.1"/>
    </source>
</evidence>
<name>A0A1H7N207_9ACTN</name>
<dbReference type="PROSITE" id="PS51257">
    <property type="entry name" value="PROKAR_LIPOPROTEIN"/>
    <property type="match status" value="1"/>
</dbReference>
<sequence length="218" mass="21628">MRPLVAALVATAVVTAACANQSTDASLRHYQPNEGTNYDLKGVLHVRNAFLLSGATTSAAPPAASPSSPPASPPSASGPASPSGQPTGQGGGQDALFAVLINSAAKPDTLERITVEGGGQVQLPGPIELPPNQPVGTGNRPIASVSGVKGGPVAMTFSFRNAGDLRLLLPVMRRTGIYASLTPSPAGPPVPSPAGTAPVTTPSQPSPPSSRPASPAPS</sequence>
<gene>
    <name evidence="3" type="ORF">SAMN05660976_01887</name>
</gene>
<feature type="compositionally biased region" description="Pro residues" evidence="1">
    <location>
        <begin position="204"/>
        <end position="218"/>
    </location>
</feature>
<dbReference type="Proteomes" id="UP000198953">
    <property type="component" value="Unassembled WGS sequence"/>
</dbReference>
<dbReference type="STRING" id="46177.SAMN05660976_01887"/>
<dbReference type="RefSeq" id="WP_143078608.1">
    <property type="nucleotide sequence ID" value="NZ_FOBF01000004.1"/>
</dbReference>
<dbReference type="EMBL" id="FOBF01000004">
    <property type="protein sequence ID" value="SEL17349.1"/>
    <property type="molecule type" value="Genomic_DNA"/>
</dbReference>
<keyword evidence="2" id="KW-0732">Signal</keyword>
<evidence type="ECO:0000256" key="1">
    <source>
        <dbReference type="SAM" id="MobiDB-lite"/>
    </source>
</evidence>
<feature type="signal peptide" evidence="2">
    <location>
        <begin position="1"/>
        <end position="19"/>
    </location>
</feature>
<feature type="region of interest" description="Disordered" evidence="1">
    <location>
        <begin position="117"/>
        <end position="138"/>
    </location>
</feature>